<proteinExistence type="predicted"/>
<evidence type="ECO:0000259" key="2">
    <source>
        <dbReference type="PROSITE" id="PS50006"/>
    </source>
</evidence>
<keyword evidence="1" id="KW-0812">Transmembrane</keyword>
<organism evidence="3 4">
    <name type="scientific">Candidatus Promineifilum breve</name>
    <dbReference type="NCBI Taxonomy" id="1806508"/>
    <lineage>
        <taxon>Bacteria</taxon>
        <taxon>Bacillati</taxon>
        <taxon>Chloroflexota</taxon>
        <taxon>Ardenticatenia</taxon>
        <taxon>Candidatus Promineifilales</taxon>
        <taxon>Candidatus Promineifilaceae</taxon>
        <taxon>Candidatus Promineifilum</taxon>
    </lineage>
</organism>
<protein>
    <recommendedName>
        <fullName evidence="2">FHA domain-containing protein</fullName>
    </recommendedName>
</protein>
<name>A0A160T3H6_9CHLR</name>
<dbReference type="Gene3D" id="2.60.200.20">
    <property type="match status" value="1"/>
</dbReference>
<dbReference type="InterPro" id="IPR008984">
    <property type="entry name" value="SMAD_FHA_dom_sf"/>
</dbReference>
<dbReference type="InterPro" id="IPR050923">
    <property type="entry name" value="Cell_Proc_Reg/RNA_Proc"/>
</dbReference>
<keyword evidence="1" id="KW-0472">Membrane</keyword>
<dbReference type="InterPro" id="IPR000253">
    <property type="entry name" value="FHA_dom"/>
</dbReference>
<dbReference type="Gene3D" id="3.40.50.410">
    <property type="entry name" value="von Willebrand factor, type A domain"/>
    <property type="match status" value="1"/>
</dbReference>
<feature type="domain" description="FHA" evidence="2">
    <location>
        <begin position="534"/>
        <end position="585"/>
    </location>
</feature>
<accession>A0A160T3H6</accession>
<feature type="transmembrane region" description="Helical" evidence="1">
    <location>
        <begin position="459"/>
        <end position="482"/>
    </location>
</feature>
<dbReference type="Proteomes" id="UP000215027">
    <property type="component" value="Chromosome I"/>
</dbReference>
<dbReference type="InterPro" id="IPR036465">
    <property type="entry name" value="vWFA_dom_sf"/>
</dbReference>
<sequence length="618" mass="64809">MIIRWGANRSLFYVALIGLLLAAGRAGVGPVLAQQVERERDDVRITAVTTSAFPTVAVRVLTTAAGGAPIADLSRLVLRENGVPIPDTTLARTPVGVDVVLVLDANADFLLFDDNSGLSRRDKVAVGIGRYTAQFMAPSGLDRVSIIVPDAAGGAAFLIQDANRPDEVAAAIAAFNPTPQATPLQAMLAAAIDHMAANDDGRFRAVLLYSDGARLGNQLDYPALVEAAQAAAIPLYVAILGAAASPEETANADGLSGPTNGLSVHVPEPEAADPIYEIFRAQGQQAEVAYQSALRQSGMHEVSVSVGNVRDAAEFELALATPEVALHLSQTTIRRAGSAVDTPLALLQPAVLPLTVQVAWPDGLPRALTDVAFQVDGVAQPLAATPALDGAGQLTLAWDISERDAGIYLLEVAIADALGLRATAAPLEVTIEVARPIPPTPTVAPTRTPSPILSAGRNAPWGVILPAALLLAGLVGAGIVLARRRARRAAQPAPPPPRIIPATDPPDDRHVAVLERLTAEGHAVEAIELTAADVTLGREAAAVEIVVDDPSVSRLHARIRRNQAGEYWLFDEGSVQGTALNFEPLGLAPRLLQHNDVIQVGRVALRFRLEMPEKRPSP</sequence>
<dbReference type="SMART" id="SM00240">
    <property type="entry name" value="FHA"/>
    <property type="match status" value="1"/>
</dbReference>
<gene>
    <name evidence="3" type="ORF">CFX0092_A2001</name>
</gene>
<dbReference type="SUPFAM" id="SSF49879">
    <property type="entry name" value="SMAD/FHA domain"/>
    <property type="match status" value="1"/>
</dbReference>
<dbReference type="Pfam" id="PF00498">
    <property type="entry name" value="FHA"/>
    <property type="match status" value="1"/>
</dbReference>
<dbReference type="KEGG" id="pbf:CFX0092_A2001"/>
<keyword evidence="1" id="KW-1133">Transmembrane helix</keyword>
<dbReference type="PANTHER" id="PTHR23308">
    <property type="entry name" value="NUCLEAR INHIBITOR OF PROTEIN PHOSPHATASE-1"/>
    <property type="match status" value="1"/>
</dbReference>
<evidence type="ECO:0000256" key="1">
    <source>
        <dbReference type="SAM" id="Phobius"/>
    </source>
</evidence>
<evidence type="ECO:0000313" key="4">
    <source>
        <dbReference type="Proteomes" id="UP000215027"/>
    </source>
</evidence>
<reference evidence="3" key="1">
    <citation type="submission" date="2016-01" db="EMBL/GenBank/DDBJ databases">
        <authorList>
            <person name="Mcilroy J.S."/>
            <person name="Karst M S."/>
            <person name="Albertsen M."/>
        </authorList>
    </citation>
    <scope>NUCLEOTIDE SEQUENCE</scope>
    <source>
        <strain evidence="3">Cfx-K</strain>
    </source>
</reference>
<dbReference type="CDD" id="cd00060">
    <property type="entry name" value="FHA"/>
    <property type="match status" value="1"/>
</dbReference>
<dbReference type="EMBL" id="LN890655">
    <property type="protein sequence ID" value="CUS03879.2"/>
    <property type="molecule type" value="Genomic_DNA"/>
</dbReference>
<dbReference type="OrthoDB" id="153312at2"/>
<dbReference type="SUPFAM" id="SSF53300">
    <property type="entry name" value="vWA-like"/>
    <property type="match status" value="1"/>
</dbReference>
<dbReference type="PROSITE" id="PS50006">
    <property type="entry name" value="FHA_DOMAIN"/>
    <property type="match status" value="1"/>
</dbReference>
<dbReference type="AlphaFoldDB" id="A0A160T3H6"/>
<dbReference type="RefSeq" id="WP_095043308.1">
    <property type="nucleotide sequence ID" value="NZ_LN890655.1"/>
</dbReference>
<evidence type="ECO:0000313" key="3">
    <source>
        <dbReference type="EMBL" id="CUS03879.2"/>
    </source>
</evidence>
<keyword evidence="4" id="KW-1185">Reference proteome</keyword>